<dbReference type="SMART" id="SM00065">
    <property type="entry name" value="GAF"/>
    <property type="match status" value="1"/>
</dbReference>
<dbReference type="SMART" id="SM00267">
    <property type="entry name" value="GGDEF"/>
    <property type="match status" value="1"/>
</dbReference>
<gene>
    <name evidence="7" type="ORF">ENI96_03795</name>
</gene>
<comment type="caution">
    <text evidence="7">The sequence shown here is derived from an EMBL/GenBank/DDBJ whole genome shotgun (WGS) entry which is preliminary data.</text>
</comment>
<evidence type="ECO:0000256" key="2">
    <source>
        <dbReference type="SAM" id="MobiDB-lite"/>
    </source>
</evidence>
<dbReference type="InterPro" id="IPR003018">
    <property type="entry name" value="GAF"/>
</dbReference>
<accession>A0A831W2G1</accession>
<sequence>MGQLHLFRAAGSGPVAATSAGGAVAGERAGNPPPKASAEQLCGPGADASGGPRAQRDHRRRMSMQRNLILVVLVVLALNLLSGILLYRQQAALEQSLERNRLVSTLLQDEVRMQTLVGSYIWSRDQRFLGQYRGLVGRLDQRLERALTLFSDDERRRLLRFLQRETRGLMSLVERLHRNEQAAGSGRIPDDREGLSAALDGRLVSQLLIRYQYLIGETLRLHDIEQQNNARIADQNLRWALLALLLVFLVIASAALALIVRLRRHFSSLESGVRRLGQGDLTVRLQLRGRDEIGHVGMIFNQMMTRLESGEQRQSDTMESLRREQQRVFHKAQEEKVLSQLAQIALRRQPMEAYLQAMLETLLESVSWLSLQAQGAVFLSDGDGEREGGLRLAVSLRMAPELKIRCARVDPGQCLCGQAARSRELVHASHVDERHEVRIDGMAPHGHYCLPIMQEKDLLGVLTLYLSEGHAYSDDEARFLKRVADVFGLGIVQRQSEQRIEFQAYHDALTGLPNRHLLQERMGHELAMARRHHQRGALVFFDLDNFKVLNDSLGHDLGDRLLVQLAERLRGEIRDEDILVRVGGDEFLILLPSLSESADAAFLRAGSVAEKMREVVSRPFDLNGHEFHLTASFGITLFPDGDASGEELFRRADTAMYKAKADGRNGIALFSSDMQEQADRRLFLEQDMRRAIEQGEFEPHFQPKFDVAGNVVGAEVLLRWEHHQQGWLSPAEFIPIAEESGLIIDLGRWLLDDLCRRISGWSRRLPVSAPAEIAINISPNQFHQPAFVDEIARVVDVLEGAGVRLVLEVTEGVLLQKSGQVIETMGRLKELGVQLSIDDFGTGYSSLAYLKRLPLDEIKIDRSFVEGVHADEDNRLIVDTILAMASHFRLTVVAEGVESREELEYLDRRGCRVFQGFYFSRPLDEEAFIQLLSVRGGGAISA</sequence>
<dbReference type="Gene3D" id="6.10.340.10">
    <property type="match status" value="1"/>
</dbReference>
<dbReference type="PROSITE" id="PS50887">
    <property type="entry name" value="GGDEF"/>
    <property type="match status" value="1"/>
</dbReference>
<dbReference type="GO" id="GO:0007165">
    <property type="term" value="P:signal transduction"/>
    <property type="evidence" value="ECO:0007669"/>
    <property type="project" value="InterPro"/>
</dbReference>
<organism evidence="7">
    <name type="scientific">Sedimenticola thiotaurini</name>
    <dbReference type="NCBI Taxonomy" id="1543721"/>
    <lineage>
        <taxon>Bacteria</taxon>
        <taxon>Pseudomonadati</taxon>
        <taxon>Pseudomonadota</taxon>
        <taxon>Gammaproteobacteria</taxon>
        <taxon>Chromatiales</taxon>
        <taxon>Sedimenticolaceae</taxon>
        <taxon>Sedimenticola</taxon>
    </lineage>
</organism>
<keyword evidence="3" id="KW-0472">Membrane</keyword>
<dbReference type="InterPro" id="IPR035919">
    <property type="entry name" value="EAL_sf"/>
</dbReference>
<dbReference type="AlphaFoldDB" id="A0A831W2G1"/>
<dbReference type="InterPro" id="IPR001633">
    <property type="entry name" value="EAL_dom"/>
</dbReference>
<dbReference type="PANTHER" id="PTHR44757">
    <property type="entry name" value="DIGUANYLATE CYCLASE DGCP"/>
    <property type="match status" value="1"/>
</dbReference>
<reference evidence="7" key="1">
    <citation type="journal article" date="2020" name="mSystems">
        <title>Genome- and Community-Level Interaction Insights into Carbon Utilization and Element Cycling Functions of Hydrothermarchaeota in Hydrothermal Sediment.</title>
        <authorList>
            <person name="Zhou Z."/>
            <person name="Liu Y."/>
            <person name="Xu W."/>
            <person name="Pan J."/>
            <person name="Luo Z.H."/>
            <person name="Li M."/>
        </authorList>
    </citation>
    <scope>NUCLEOTIDE SEQUENCE [LARGE SCALE GENOMIC DNA]</scope>
    <source>
        <strain evidence="7">HyVt-443</strain>
    </source>
</reference>
<dbReference type="GO" id="GO:0016020">
    <property type="term" value="C:membrane"/>
    <property type="evidence" value="ECO:0007669"/>
    <property type="project" value="InterPro"/>
</dbReference>
<dbReference type="InterPro" id="IPR000160">
    <property type="entry name" value="GGDEF_dom"/>
</dbReference>
<proteinExistence type="predicted"/>
<feature type="domain" description="HAMP" evidence="5">
    <location>
        <begin position="260"/>
        <end position="312"/>
    </location>
</feature>
<dbReference type="PROSITE" id="PS50885">
    <property type="entry name" value="HAMP"/>
    <property type="match status" value="1"/>
</dbReference>
<dbReference type="InterPro" id="IPR029787">
    <property type="entry name" value="Nucleotide_cyclase"/>
</dbReference>
<feature type="domain" description="EAL" evidence="4">
    <location>
        <begin position="681"/>
        <end position="936"/>
    </location>
</feature>
<dbReference type="SUPFAM" id="SSF141868">
    <property type="entry name" value="EAL domain-like"/>
    <property type="match status" value="1"/>
</dbReference>
<dbReference type="InterPro" id="IPR029016">
    <property type="entry name" value="GAF-like_dom_sf"/>
</dbReference>
<comment type="cofactor">
    <cofactor evidence="1">
        <name>Mg(2+)</name>
        <dbReference type="ChEBI" id="CHEBI:18420"/>
    </cofactor>
</comment>
<evidence type="ECO:0000256" key="1">
    <source>
        <dbReference type="ARBA" id="ARBA00001946"/>
    </source>
</evidence>
<dbReference type="PANTHER" id="PTHR44757:SF2">
    <property type="entry name" value="BIOFILM ARCHITECTURE MAINTENANCE PROTEIN MBAA"/>
    <property type="match status" value="1"/>
</dbReference>
<feature type="region of interest" description="Disordered" evidence="2">
    <location>
        <begin position="23"/>
        <end position="59"/>
    </location>
</feature>
<dbReference type="Gene3D" id="3.30.450.40">
    <property type="match status" value="1"/>
</dbReference>
<dbReference type="InterPro" id="IPR043128">
    <property type="entry name" value="Rev_trsase/Diguanyl_cyclase"/>
</dbReference>
<dbReference type="SUPFAM" id="SSF55781">
    <property type="entry name" value="GAF domain-like"/>
    <property type="match status" value="1"/>
</dbReference>
<dbReference type="Pfam" id="PF00563">
    <property type="entry name" value="EAL"/>
    <property type="match status" value="1"/>
</dbReference>
<feature type="domain" description="GGDEF" evidence="6">
    <location>
        <begin position="534"/>
        <end position="672"/>
    </location>
</feature>
<feature type="transmembrane region" description="Helical" evidence="3">
    <location>
        <begin position="68"/>
        <end position="87"/>
    </location>
</feature>
<dbReference type="CDD" id="cd01949">
    <property type="entry name" value="GGDEF"/>
    <property type="match status" value="1"/>
</dbReference>
<keyword evidence="3" id="KW-0812">Transmembrane</keyword>
<dbReference type="NCBIfam" id="TIGR00254">
    <property type="entry name" value="GGDEF"/>
    <property type="match status" value="1"/>
</dbReference>
<dbReference type="SMART" id="SM00304">
    <property type="entry name" value="HAMP"/>
    <property type="match status" value="1"/>
</dbReference>
<evidence type="ECO:0000259" key="5">
    <source>
        <dbReference type="PROSITE" id="PS50885"/>
    </source>
</evidence>
<dbReference type="InterPro" id="IPR003660">
    <property type="entry name" value="HAMP_dom"/>
</dbReference>
<dbReference type="Pfam" id="PF00672">
    <property type="entry name" value="HAMP"/>
    <property type="match status" value="1"/>
</dbReference>
<dbReference type="Pfam" id="PF13185">
    <property type="entry name" value="GAF_2"/>
    <property type="match status" value="1"/>
</dbReference>
<dbReference type="SUPFAM" id="SSF55073">
    <property type="entry name" value="Nucleotide cyclase"/>
    <property type="match status" value="1"/>
</dbReference>
<dbReference type="InterPro" id="IPR052155">
    <property type="entry name" value="Biofilm_reg_signaling"/>
</dbReference>
<dbReference type="FunFam" id="3.30.70.270:FF:000001">
    <property type="entry name" value="Diguanylate cyclase domain protein"/>
    <property type="match status" value="1"/>
</dbReference>
<dbReference type="Gene3D" id="3.20.20.450">
    <property type="entry name" value="EAL domain"/>
    <property type="match status" value="1"/>
</dbReference>
<name>A0A831W2G1_9GAMM</name>
<dbReference type="SUPFAM" id="SSF158472">
    <property type="entry name" value="HAMP domain-like"/>
    <property type="match status" value="1"/>
</dbReference>
<evidence type="ECO:0000259" key="4">
    <source>
        <dbReference type="PROSITE" id="PS50883"/>
    </source>
</evidence>
<dbReference type="Gene3D" id="3.30.70.270">
    <property type="match status" value="1"/>
</dbReference>
<dbReference type="Proteomes" id="UP000886251">
    <property type="component" value="Unassembled WGS sequence"/>
</dbReference>
<dbReference type="CDD" id="cd01948">
    <property type="entry name" value="EAL"/>
    <property type="match status" value="1"/>
</dbReference>
<evidence type="ECO:0000259" key="6">
    <source>
        <dbReference type="PROSITE" id="PS50887"/>
    </source>
</evidence>
<feature type="transmembrane region" description="Helical" evidence="3">
    <location>
        <begin position="239"/>
        <end position="260"/>
    </location>
</feature>
<evidence type="ECO:0000256" key="3">
    <source>
        <dbReference type="SAM" id="Phobius"/>
    </source>
</evidence>
<dbReference type="GO" id="GO:0003824">
    <property type="term" value="F:catalytic activity"/>
    <property type="evidence" value="ECO:0007669"/>
    <property type="project" value="UniProtKB-ARBA"/>
</dbReference>
<dbReference type="Pfam" id="PF00990">
    <property type="entry name" value="GGDEF"/>
    <property type="match status" value="1"/>
</dbReference>
<keyword evidence="3" id="KW-1133">Transmembrane helix</keyword>
<dbReference type="PROSITE" id="PS50883">
    <property type="entry name" value="EAL"/>
    <property type="match status" value="1"/>
</dbReference>
<dbReference type="EMBL" id="DRKP01000047">
    <property type="protein sequence ID" value="HEB95539.1"/>
    <property type="molecule type" value="Genomic_DNA"/>
</dbReference>
<evidence type="ECO:0000313" key="7">
    <source>
        <dbReference type="EMBL" id="HEB95539.1"/>
    </source>
</evidence>
<dbReference type="SMART" id="SM00052">
    <property type="entry name" value="EAL"/>
    <property type="match status" value="1"/>
</dbReference>
<dbReference type="CDD" id="cd06225">
    <property type="entry name" value="HAMP"/>
    <property type="match status" value="1"/>
</dbReference>
<protein>
    <submittedName>
        <fullName evidence="7">EAL domain-containing protein</fullName>
    </submittedName>
</protein>